<feature type="transmembrane region" description="Helical" evidence="1">
    <location>
        <begin position="70"/>
        <end position="94"/>
    </location>
</feature>
<evidence type="ECO:0000313" key="3">
    <source>
        <dbReference type="Proteomes" id="UP000198688"/>
    </source>
</evidence>
<name>A0A1H1V118_9ACTN</name>
<dbReference type="AlphaFoldDB" id="A0A1H1V118"/>
<sequence length="292" mass="30991">MVEKKRIRAANLVLVGLIAVFGAVFLWLTVRAGRADSALLFVVLPTVVAASLALVPGGTTHGKVFRLTTIGLLLAAVALHEGAICVVLAAPLVYGVAHIVTGVVGSIRESRRLPALIPLPLLLLGVEGVQPQWRINPDQSVEVSRVIAADPATVPALLAAGPRPADPRPLSLRLLGVPTPGHVHGDGLAAGDRWTFGYHGSSHGPGGQIVTEVTEAGPQRIVFRVVEDSSITGRWVDLRDATLSWQQLGTGTEVTVRIDYRRGLDPSWYFGPLQDSLMSAGAEHLLDMLVLR</sequence>
<gene>
    <name evidence="2" type="ORF">SAMN04489716_1605</name>
</gene>
<proteinExistence type="predicted"/>
<dbReference type="Proteomes" id="UP000198688">
    <property type="component" value="Chromosome I"/>
</dbReference>
<reference evidence="2 3" key="1">
    <citation type="submission" date="2016-10" db="EMBL/GenBank/DDBJ databases">
        <authorList>
            <person name="de Groot N.N."/>
        </authorList>
    </citation>
    <scope>NUCLEOTIDE SEQUENCE [LARGE SCALE GENOMIC DNA]</scope>
    <source>
        <strain evidence="2 3">DSM 43941</strain>
    </source>
</reference>
<dbReference type="Gene3D" id="3.30.530.20">
    <property type="match status" value="1"/>
</dbReference>
<dbReference type="EMBL" id="LT629758">
    <property type="protein sequence ID" value="SDS78300.1"/>
    <property type="molecule type" value="Genomic_DNA"/>
</dbReference>
<evidence type="ECO:0000256" key="1">
    <source>
        <dbReference type="SAM" id="Phobius"/>
    </source>
</evidence>
<dbReference type="InterPro" id="IPR023393">
    <property type="entry name" value="START-like_dom_sf"/>
</dbReference>
<keyword evidence="1" id="KW-0472">Membrane</keyword>
<keyword evidence="1" id="KW-0812">Transmembrane</keyword>
<dbReference type="OrthoDB" id="7851372at2"/>
<feature type="transmembrane region" description="Helical" evidence="1">
    <location>
        <begin position="12"/>
        <end position="32"/>
    </location>
</feature>
<organism evidence="2 3">
    <name type="scientific">Actinoplanes derwentensis</name>
    <dbReference type="NCBI Taxonomy" id="113562"/>
    <lineage>
        <taxon>Bacteria</taxon>
        <taxon>Bacillati</taxon>
        <taxon>Actinomycetota</taxon>
        <taxon>Actinomycetes</taxon>
        <taxon>Micromonosporales</taxon>
        <taxon>Micromonosporaceae</taxon>
        <taxon>Actinoplanes</taxon>
    </lineage>
</organism>
<dbReference type="STRING" id="113562.SAMN04489716_1605"/>
<evidence type="ECO:0000313" key="2">
    <source>
        <dbReference type="EMBL" id="SDS78300.1"/>
    </source>
</evidence>
<keyword evidence="1" id="KW-1133">Transmembrane helix</keyword>
<dbReference type="RefSeq" id="WP_092542991.1">
    <property type="nucleotide sequence ID" value="NZ_BOMJ01000093.1"/>
</dbReference>
<dbReference type="CDD" id="cd07812">
    <property type="entry name" value="SRPBCC"/>
    <property type="match status" value="1"/>
</dbReference>
<keyword evidence="3" id="KW-1185">Reference proteome</keyword>
<protein>
    <submittedName>
        <fullName evidence="2">Polyketide cyclase / dehydrase and lipid transport</fullName>
    </submittedName>
</protein>
<dbReference type="SUPFAM" id="SSF55961">
    <property type="entry name" value="Bet v1-like"/>
    <property type="match status" value="1"/>
</dbReference>
<accession>A0A1H1V118</accession>
<feature type="transmembrane region" description="Helical" evidence="1">
    <location>
        <begin position="38"/>
        <end position="58"/>
    </location>
</feature>